<name>A0A562PDM2_9HYPH</name>
<reference evidence="1 2" key="1">
    <citation type="journal article" date="2015" name="Stand. Genomic Sci.">
        <title>Genomic Encyclopedia of Bacterial and Archaeal Type Strains, Phase III: the genomes of soil and plant-associated and newly described type strains.</title>
        <authorList>
            <person name="Whitman W.B."/>
            <person name="Woyke T."/>
            <person name="Klenk H.P."/>
            <person name="Zhou Y."/>
            <person name="Lilburn T.G."/>
            <person name="Beck B.J."/>
            <person name="De Vos P."/>
            <person name="Vandamme P."/>
            <person name="Eisen J.A."/>
            <person name="Garrity G."/>
            <person name="Hugenholtz P."/>
            <person name="Kyrpides N.C."/>
        </authorList>
    </citation>
    <scope>NUCLEOTIDE SEQUENCE [LARGE SCALE GENOMIC DNA]</scope>
    <source>
        <strain evidence="1 2">CGMCC 1.2546</strain>
    </source>
</reference>
<dbReference type="Proteomes" id="UP000317122">
    <property type="component" value="Unassembled WGS sequence"/>
</dbReference>
<dbReference type="RefSeq" id="WP_156090916.1">
    <property type="nucleotide sequence ID" value="NZ_BSPF01000086.1"/>
</dbReference>
<comment type="caution">
    <text evidence="1">The sequence shown here is derived from an EMBL/GenBank/DDBJ whole genome shotgun (WGS) entry which is preliminary data.</text>
</comment>
<gene>
    <name evidence="1" type="ORF">IQ26_00353</name>
</gene>
<sequence>MLYRNRQLRGPRSEPFELEFEELFDDEFEFELLDELELEFDELLDDEFELELLDELELEFDELLPATMKEPSLWLVIAAGGRLVSRDAAGYSLACAAVLASAAIPATRADLSFQCLVMVVTPFSDWTGSCGPAE</sequence>
<evidence type="ECO:0000313" key="2">
    <source>
        <dbReference type="Proteomes" id="UP000317122"/>
    </source>
</evidence>
<keyword evidence="2" id="KW-1185">Reference proteome</keyword>
<organism evidence="1 2">
    <name type="scientific">Mesorhizobium tianshanense</name>
    <dbReference type="NCBI Taxonomy" id="39844"/>
    <lineage>
        <taxon>Bacteria</taxon>
        <taxon>Pseudomonadati</taxon>
        <taxon>Pseudomonadota</taxon>
        <taxon>Alphaproteobacteria</taxon>
        <taxon>Hyphomicrobiales</taxon>
        <taxon>Phyllobacteriaceae</taxon>
        <taxon>Mesorhizobium</taxon>
    </lineage>
</organism>
<dbReference type="AlphaFoldDB" id="A0A562PDM2"/>
<accession>A0A562PDM2</accession>
<protein>
    <submittedName>
        <fullName evidence="1">Uncharacterized protein</fullName>
    </submittedName>
</protein>
<proteinExistence type="predicted"/>
<evidence type="ECO:0000313" key="1">
    <source>
        <dbReference type="EMBL" id="TWI42592.1"/>
    </source>
</evidence>
<dbReference type="EMBL" id="VLKT01000002">
    <property type="protein sequence ID" value="TWI42592.1"/>
    <property type="molecule type" value="Genomic_DNA"/>
</dbReference>